<dbReference type="InterPro" id="IPR002789">
    <property type="entry name" value="HerA_central"/>
</dbReference>
<dbReference type="KEGG" id="hbu:Hbut_0582"/>
<dbReference type="PANTHER" id="PTHR42957:SF2">
    <property type="entry name" value="HELICASE HERA CENTRAL DOMAIN-CONTAINING PROTEIN"/>
    <property type="match status" value="1"/>
</dbReference>
<dbReference type="GO" id="GO:0043138">
    <property type="term" value="F:3'-5' DNA helicase activity"/>
    <property type="evidence" value="ECO:0007669"/>
    <property type="project" value="UniProtKB-EC"/>
</dbReference>
<proteinExistence type="inferred from homology"/>
<dbReference type="GO" id="GO:0043139">
    <property type="term" value="F:5'-3' DNA helicase activity"/>
    <property type="evidence" value="ECO:0007669"/>
    <property type="project" value="UniProtKB-EC"/>
</dbReference>
<evidence type="ECO:0000256" key="2">
    <source>
        <dbReference type="ARBA" id="ARBA00034617"/>
    </source>
</evidence>
<evidence type="ECO:0000256" key="4">
    <source>
        <dbReference type="ARBA" id="ARBA00048988"/>
    </source>
</evidence>
<evidence type="ECO:0000313" key="7">
    <source>
        <dbReference type="Proteomes" id="UP000002593"/>
    </source>
</evidence>
<keyword evidence="7" id="KW-1185">Reference proteome</keyword>
<comment type="catalytic activity">
    <reaction evidence="2">
        <text>Couples ATP hydrolysis with the unwinding of duplex DNA by translocating in the 3'-5' direction.</text>
        <dbReference type="EC" id="5.6.2.4"/>
    </reaction>
</comment>
<dbReference type="EMBL" id="CP000493">
    <property type="protein sequence ID" value="ABM80442.1"/>
    <property type="molecule type" value="Genomic_DNA"/>
</dbReference>
<dbReference type="InterPro" id="IPR008571">
    <property type="entry name" value="HerA-like"/>
</dbReference>
<dbReference type="Gene3D" id="3.40.50.300">
    <property type="entry name" value="P-loop containing nucleotide triphosphate hydrolases"/>
    <property type="match status" value="2"/>
</dbReference>
<dbReference type="RefSeq" id="WP_011821760.1">
    <property type="nucleotide sequence ID" value="NC_008818.1"/>
</dbReference>
<dbReference type="OrthoDB" id="107033at2157"/>
<evidence type="ECO:0000256" key="1">
    <source>
        <dbReference type="ARBA" id="ARBA00007816"/>
    </source>
</evidence>
<comment type="catalytic activity">
    <reaction evidence="3">
        <text>ATP + H2O = ADP + phosphate + H(+)</text>
        <dbReference type="Rhea" id="RHEA:13065"/>
        <dbReference type="ChEBI" id="CHEBI:15377"/>
        <dbReference type="ChEBI" id="CHEBI:15378"/>
        <dbReference type="ChEBI" id="CHEBI:30616"/>
        <dbReference type="ChEBI" id="CHEBI:43474"/>
        <dbReference type="ChEBI" id="CHEBI:456216"/>
        <dbReference type="EC" id="5.6.2.3"/>
    </reaction>
</comment>
<feature type="domain" description="Helicase HerA central" evidence="5">
    <location>
        <begin position="148"/>
        <end position="230"/>
    </location>
</feature>
<gene>
    <name evidence="6" type="ordered locus">Hbut_0582</name>
</gene>
<dbReference type="AlphaFoldDB" id="A2BKD1"/>
<dbReference type="EnsemblBacteria" id="ABM80442">
    <property type="protein sequence ID" value="ABM80442"/>
    <property type="gene ID" value="Hbut_0582"/>
</dbReference>
<dbReference type="GeneID" id="4781697"/>
<protein>
    <submittedName>
        <fullName evidence="6">ATPase</fullName>
    </submittedName>
</protein>
<evidence type="ECO:0000313" key="6">
    <source>
        <dbReference type="EMBL" id="ABM80442.1"/>
    </source>
</evidence>
<dbReference type="PANTHER" id="PTHR42957">
    <property type="entry name" value="HELICASE MJ1565-RELATED"/>
    <property type="match status" value="1"/>
</dbReference>
<dbReference type="Pfam" id="PF01935">
    <property type="entry name" value="DUF87"/>
    <property type="match status" value="1"/>
</dbReference>
<reference evidence="6 7" key="1">
    <citation type="journal article" date="2007" name="Archaea">
        <title>The genome of Hyperthermus butylicus: a sulfur-reducing, peptide fermenting, neutrophilic Crenarchaeote growing up to 108 degrees C.</title>
        <authorList>
            <person name="Brugger K."/>
            <person name="Chen L."/>
            <person name="Stark M."/>
            <person name="Zibat A."/>
            <person name="Redder P."/>
            <person name="Ruepp A."/>
            <person name="Awayez M."/>
            <person name="She Q."/>
            <person name="Garrett R.A."/>
            <person name="Klenk H.P."/>
        </authorList>
    </citation>
    <scope>NUCLEOTIDE SEQUENCE [LARGE SCALE GENOMIC DNA]</scope>
    <source>
        <strain evidence="7">DSM 5456 / JCM 9403 / PLM1-5</strain>
    </source>
</reference>
<sequence>MALPLARMGEEVGIVLSGASVAFAPIALRRDRELEVREEDLVVIYDHRLEDYYMLGVVRWITRYEPFLRRSIHNIYIEHPDALSIETVMPFTNAYVEIYGAICLNGKLCSSGQGFQSNIYAPTPGSRVFRLTNAEPLTEFLTVSSPVFVGRHKYSGWRLPLDTAWINYHVGVFGATGTGKSRLVAKLIQELISAGYKLIIFDHSGVDYVPLAKKLGIPVISASSVRIEPQILASIVTRMMGSLQSTQRDAVEVAAMCYAASAYGYNSSGQGRGAAIASECQQLTTGSVYRQKRLTQPSSQAGSNASGFDEFLGILGVVGQAFNLKTPTLAKLRLLARFSLPPELFDSLKTRGYEPRDIVEKALSSGAVVLDASDERDIEVKRGILASIASAVWEIISERREPINLGLVVDEAQNYACEHCGASSYALETIAREGRKWRFFIIVASQRITRDIKTSIRSNLGTVFFSKLQATGDLQELAGYLDLGKVTEASLAMLGRREFYVAGLMNPLRRPMLLRVDEVQI</sequence>
<dbReference type="Proteomes" id="UP000002593">
    <property type="component" value="Chromosome"/>
</dbReference>
<dbReference type="eggNOG" id="arCOG00282">
    <property type="taxonomic scope" value="Archaea"/>
</dbReference>
<evidence type="ECO:0000256" key="3">
    <source>
        <dbReference type="ARBA" id="ARBA00048954"/>
    </source>
</evidence>
<accession>A2BKD1</accession>
<dbReference type="SUPFAM" id="SSF52540">
    <property type="entry name" value="P-loop containing nucleoside triphosphate hydrolases"/>
    <property type="match status" value="1"/>
</dbReference>
<dbReference type="HOGENOM" id="CLU_560955_0_0_2"/>
<name>A2BKD1_HYPBU</name>
<dbReference type="InterPro" id="IPR027417">
    <property type="entry name" value="P-loop_NTPase"/>
</dbReference>
<comment type="similarity">
    <text evidence="1">Belongs to the HerA family.</text>
</comment>
<evidence type="ECO:0000259" key="5">
    <source>
        <dbReference type="Pfam" id="PF01935"/>
    </source>
</evidence>
<dbReference type="STRING" id="415426.Hbut_0582"/>
<organism evidence="6 7">
    <name type="scientific">Hyperthermus butylicus (strain DSM 5456 / JCM 9403 / PLM1-5)</name>
    <dbReference type="NCBI Taxonomy" id="415426"/>
    <lineage>
        <taxon>Archaea</taxon>
        <taxon>Thermoproteota</taxon>
        <taxon>Thermoprotei</taxon>
        <taxon>Desulfurococcales</taxon>
        <taxon>Pyrodictiaceae</taxon>
        <taxon>Hyperthermus</taxon>
    </lineage>
</organism>
<comment type="catalytic activity">
    <reaction evidence="4">
        <text>ATP + H2O = ADP + phosphate + H(+)</text>
        <dbReference type="Rhea" id="RHEA:13065"/>
        <dbReference type="ChEBI" id="CHEBI:15377"/>
        <dbReference type="ChEBI" id="CHEBI:15378"/>
        <dbReference type="ChEBI" id="CHEBI:30616"/>
        <dbReference type="ChEBI" id="CHEBI:43474"/>
        <dbReference type="ChEBI" id="CHEBI:456216"/>
        <dbReference type="EC" id="5.6.2.4"/>
    </reaction>
</comment>